<dbReference type="InterPro" id="IPR020479">
    <property type="entry name" value="HD_metazoa"/>
</dbReference>
<dbReference type="CDD" id="cd00086">
    <property type="entry name" value="homeodomain"/>
    <property type="match status" value="1"/>
</dbReference>
<dbReference type="SUPFAM" id="SSF46689">
    <property type="entry name" value="Homeodomain-like"/>
    <property type="match status" value="1"/>
</dbReference>
<feature type="DNA-binding region" description="Homeobox" evidence="6">
    <location>
        <begin position="125"/>
        <end position="184"/>
    </location>
</feature>
<sequence>MVGAFSIEDLLEGKQENNASSCIDSSMEVPTLSSTSDNNDCNSETDSEAVDIDDLLQKFGFSSDQRDLLSKMFHGEKSQPLPSWDSINPAIAFHQRQWLEVFARDRLMAPRRIGHPYQSRMPPKRKKPRTSFSRHQVIELEKRFHRQKYLASSERIDLAKHLKMTDAQVKTWFQNRRTKWRYVSTNSLSVYWTGASDLADPQAVFKTHHSKYPGLGGIYDTPFQVSWCRSARAETFGFSSRSSLHQDTWNGASDLDDMLFASSGSALILSLHLAGGQGETTEEREAERQAASKLFLSAMQSSMRPVVPVTPKVDMDMDEVSSKKLPQHLEYILKSAARLSNPENQL</sequence>
<evidence type="ECO:0000313" key="9">
    <source>
        <dbReference type="EMBL" id="KAL3315744.1"/>
    </source>
</evidence>
<dbReference type="Pfam" id="PF00046">
    <property type="entry name" value="Homeodomain"/>
    <property type="match status" value="1"/>
</dbReference>
<evidence type="ECO:0000313" key="10">
    <source>
        <dbReference type="Proteomes" id="UP001626550"/>
    </source>
</evidence>
<evidence type="ECO:0000256" key="3">
    <source>
        <dbReference type="ARBA" id="ARBA00023125"/>
    </source>
</evidence>
<evidence type="ECO:0000256" key="4">
    <source>
        <dbReference type="ARBA" id="ARBA00023155"/>
    </source>
</evidence>
<evidence type="ECO:0000256" key="5">
    <source>
        <dbReference type="ARBA" id="ARBA00023242"/>
    </source>
</evidence>
<dbReference type="AlphaFoldDB" id="A0ABD2Q848"/>
<keyword evidence="2" id="KW-0217">Developmental protein</keyword>
<evidence type="ECO:0000256" key="7">
    <source>
        <dbReference type="RuleBase" id="RU000682"/>
    </source>
</evidence>
<dbReference type="PANTHER" id="PTHR45921">
    <property type="entry name" value="IP01054P"/>
    <property type="match status" value="1"/>
</dbReference>
<evidence type="ECO:0000256" key="1">
    <source>
        <dbReference type="ARBA" id="ARBA00004123"/>
    </source>
</evidence>
<evidence type="ECO:0000259" key="8">
    <source>
        <dbReference type="PROSITE" id="PS50071"/>
    </source>
</evidence>
<dbReference type="InterPro" id="IPR009057">
    <property type="entry name" value="Homeodomain-like_sf"/>
</dbReference>
<dbReference type="InterPro" id="IPR017970">
    <property type="entry name" value="Homeobox_CS"/>
</dbReference>
<protein>
    <submittedName>
        <fullName evidence="9">T-cell leukemia homeobox protein 1</fullName>
    </submittedName>
</protein>
<dbReference type="GO" id="GO:0005634">
    <property type="term" value="C:nucleus"/>
    <property type="evidence" value="ECO:0007669"/>
    <property type="project" value="UniProtKB-SubCell"/>
</dbReference>
<feature type="domain" description="Homeobox" evidence="8">
    <location>
        <begin position="123"/>
        <end position="183"/>
    </location>
</feature>
<dbReference type="PROSITE" id="PS00027">
    <property type="entry name" value="HOMEOBOX_1"/>
    <property type="match status" value="1"/>
</dbReference>
<comment type="caution">
    <text evidence="9">The sequence shown here is derived from an EMBL/GenBank/DDBJ whole genome shotgun (WGS) entry which is preliminary data.</text>
</comment>
<keyword evidence="10" id="KW-1185">Reference proteome</keyword>
<dbReference type="PROSITE" id="PS50071">
    <property type="entry name" value="HOMEOBOX_2"/>
    <property type="match status" value="1"/>
</dbReference>
<keyword evidence="3 6" id="KW-0238">DNA-binding</keyword>
<evidence type="ECO:0000256" key="2">
    <source>
        <dbReference type="ARBA" id="ARBA00022473"/>
    </source>
</evidence>
<dbReference type="Proteomes" id="UP001626550">
    <property type="component" value="Unassembled WGS sequence"/>
</dbReference>
<reference evidence="9 10" key="1">
    <citation type="submission" date="2024-11" db="EMBL/GenBank/DDBJ databases">
        <title>Adaptive evolution of stress response genes in parasites aligns with host niche diversity.</title>
        <authorList>
            <person name="Hahn C."/>
            <person name="Resl P."/>
        </authorList>
    </citation>
    <scope>NUCLEOTIDE SEQUENCE [LARGE SCALE GENOMIC DNA]</scope>
    <source>
        <strain evidence="9">EGGRZ-B1_66</strain>
        <tissue evidence="9">Body</tissue>
    </source>
</reference>
<dbReference type="GO" id="GO:0003677">
    <property type="term" value="F:DNA binding"/>
    <property type="evidence" value="ECO:0007669"/>
    <property type="project" value="UniProtKB-UniRule"/>
</dbReference>
<accession>A0ABD2Q848</accession>
<gene>
    <name evidence="9" type="primary">TLX1</name>
    <name evidence="9" type="ORF">Ciccas_005622</name>
</gene>
<organism evidence="9 10">
    <name type="scientific">Cichlidogyrus casuarinus</name>
    <dbReference type="NCBI Taxonomy" id="1844966"/>
    <lineage>
        <taxon>Eukaryota</taxon>
        <taxon>Metazoa</taxon>
        <taxon>Spiralia</taxon>
        <taxon>Lophotrochozoa</taxon>
        <taxon>Platyhelminthes</taxon>
        <taxon>Monogenea</taxon>
        <taxon>Monopisthocotylea</taxon>
        <taxon>Dactylogyridea</taxon>
        <taxon>Ancyrocephalidae</taxon>
        <taxon>Cichlidogyrus</taxon>
    </lineage>
</organism>
<dbReference type="InterPro" id="IPR001356">
    <property type="entry name" value="HD"/>
</dbReference>
<dbReference type="EMBL" id="JBJKFK010000676">
    <property type="protein sequence ID" value="KAL3315744.1"/>
    <property type="molecule type" value="Genomic_DNA"/>
</dbReference>
<evidence type="ECO:0000256" key="6">
    <source>
        <dbReference type="PROSITE-ProRule" id="PRU00108"/>
    </source>
</evidence>
<dbReference type="PRINTS" id="PR00024">
    <property type="entry name" value="HOMEOBOX"/>
</dbReference>
<dbReference type="InterPro" id="IPR042247">
    <property type="entry name" value="TLX1/2/3"/>
</dbReference>
<proteinExistence type="predicted"/>
<name>A0ABD2Q848_9PLAT</name>
<dbReference type="FunFam" id="1.10.10.60:FF:000040">
    <property type="entry name" value="T-cell leukemia homeobox protein 3"/>
    <property type="match status" value="1"/>
</dbReference>
<dbReference type="Gene3D" id="1.10.10.60">
    <property type="entry name" value="Homeodomain-like"/>
    <property type="match status" value="1"/>
</dbReference>
<dbReference type="PANTHER" id="PTHR45921:SF6">
    <property type="entry name" value="C15"/>
    <property type="match status" value="1"/>
</dbReference>
<keyword evidence="5 6" id="KW-0539">Nucleus</keyword>
<dbReference type="SMART" id="SM00389">
    <property type="entry name" value="HOX"/>
    <property type="match status" value="1"/>
</dbReference>
<keyword evidence="4 6" id="KW-0371">Homeobox</keyword>
<comment type="subcellular location">
    <subcellularLocation>
        <location evidence="1 6 7">Nucleus</location>
    </subcellularLocation>
</comment>